<feature type="compositionally biased region" description="Basic residues" evidence="3">
    <location>
        <begin position="1"/>
        <end position="11"/>
    </location>
</feature>
<feature type="region of interest" description="Disordered" evidence="3">
    <location>
        <begin position="1"/>
        <end position="31"/>
    </location>
</feature>
<evidence type="ECO:0000256" key="1">
    <source>
        <dbReference type="ARBA" id="ARBA00006066"/>
    </source>
</evidence>
<dbReference type="EC" id="3.5.1.89" evidence="2"/>
<evidence type="ECO:0000313" key="5">
    <source>
        <dbReference type="Proteomes" id="UP001182556"/>
    </source>
</evidence>
<dbReference type="SUPFAM" id="SSF102588">
    <property type="entry name" value="LmbE-like"/>
    <property type="match status" value="1"/>
</dbReference>
<dbReference type="InterPro" id="IPR024078">
    <property type="entry name" value="LmbE-like_dom_sf"/>
</dbReference>
<dbReference type="GO" id="GO:0000225">
    <property type="term" value="F:N-acetylglucosaminylphosphatidylinositol deacetylase activity"/>
    <property type="evidence" value="ECO:0007669"/>
    <property type="project" value="UniProtKB-EC"/>
</dbReference>
<dbReference type="Gene3D" id="3.40.50.10320">
    <property type="entry name" value="LmbE-like"/>
    <property type="match status" value="1"/>
</dbReference>
<reference evidence="4" key="1">
    <citation type="submission" date="2023-02" db="EMBL/GenBank/DDBJ databases">
        <title>Identification and recombinant expression of a fungal hydrolase from Papiliotrema laurentii that hydrolyzes apple cutin and clears colloidal polyester polyurethane.</title>
        <authorList>
            <consortium name="DOE Joint Genome Institute"/>
            <person name="Roman V.A."/>
            <person name="Bojanowski C."/>
            <person name="Crable B.R."/>
            <person name="Wagner D.N."/>
            <person name="Hung C.S."/>
            <person name="Nadeau L.J."/>
            <person name="Schratz L."/>
            <person name="Haridas S."/>
            <person name="Pangilinan J."/>
            <person name="Lipzen A."/>
            <person name="Na H."/>
            <person name="Yan M."/>
            <person name="Ng V."/>
            <person name="Grigoriev I.V."/>
            <person name="Spatafora J.W."/>
            <person name="Barlow D."/>
            <person name="Biffinger J."/>
            <person name="Kelley-Loughnane N."/>
            <person name="Varaljay V.A."/>
            <person name="Crookes-Goodson W.J."/>
        </authorList>
    </citation>
    <scope>NUCLEOTIDE SEQUENCE</scope>
    <source>
        <strain evidence="4">5307AH</strain>
    </source>
</reference>
<comment type="similarity">
    <text evidence="1">Belongs to the PIGL family.</text>
</comment>
<evidence type="ECO:0000256" key="3">
    <source>
        <dbReference type="SAM" id="MobiDB-lite"/>
    </source>
</evidence>
<comment type="caution">
    <text evidence="4">The sequence shown here is derived from an EMBL/GenBank/DDBJ whole genome shotgun (WGS) entry which is preliminary data.</text>
</comment>
<name>A0AAD9FSP5_PAPLA</name>
<evidence type="ECO:0000313" key="4">
    <source>
        <dbReference type="EMBL" id="KAK1925444.1"/>
    </source>
</evidence>
<dbReference type="Pfam" id="PF02585">
    <property type="entry name" value="PIG-L"/>
    <property type="match status" value="1"/>
</dbReference>
<dbReference type="EMBL" id="JAODAN010000003">
    <property type="protein sequence ID" value="KAK1925444.1"/>
    <property type="molecule type" value="Genomic_DNA"/>
</dbReference>
<sequence>MAGKSKSKVKPQKPSAAPAWTRRFQQPPKRPRLPKMPNLLWLLKWTVLLLALFLRSYKPDLDLELDGLLPVLPNGENSVKTALVVTAHPDDEAMFFAPTILALVRHGWQVDGLCLSTGDQAGLGDARRQELVKSYGQLGVPAENVQIVDDSRLQDGMDQHWDASVIQSTLQTHLNEHPASLIITFDKNGISQHPNHRALPHALTSPKLPASSRVLLLRSPGLLGKFTGPLYPIYHIVSTGLAPVTGWLPFGSTPKSGSSIGETIIVVSSGSAWVQGWMAMLQHRTQLVWFRWLYLFFSRLMWVNELVLAA</sequence>
<proteinExistence type="inferred from homology"/>
<gene>
    <name evidence="4" type="ORF">DB88DRAFT_194641</name>
</gene>
<organism evidence="4 5">
    <name type="scientific">Papiliotrema laurentii</name>
    <name type="common">Cryptococcus laurentii</name>
    <dbReference type="NCBI Taxonomy" id="5418"/>
    <lineage>
        <taxon>Eukaryota</taxon>
        <taxon>Fungi</taxon>
        <taxon>Dikarya</taxon>
        <taxon>Basidiomycota</taxon>
        <taxon>Agaricomycotina</taxon>
        <taxon>Tremellomycetes</taxon>
        <taxon>Tremellales</taxon>
        <taxon>Rhynchogastremaceae</taxon>
        <taxon>Papiliotrema</taxon>
    </lineage>
</organism>
<accession>A0AAD9FSP5</accession>
<dbReference type="PANTHER" id="PTHR12993:SF11">
    <property type="entry name" value="N-ACETYLGLUCOSAMINYL-PHOSPHATIDYLINOSITOL DE-N-ACETYLASE"/>
    <property type="match status" value="1"/>
</dbReference>
<keyword evidence="5" id="KW-1185">Reference proteome</keyword>
<protein>
    <recommendedName>
        <fullName evidence="2">N-acetylglucosaminylphosphatidylinositol deacetylase</fullName>
        <ecNumber evidence="2">3.5.1.89</ecNumber>
    </recommendedName>
</protein>
<dbReference type="AlphaFoldDB" id="A0AAD9FSP5"/>
<dbReference type="GO" id="GO:0005783">
    <property type="term" value="C:endoplasmic reticulum"/>
    <property type="evidence" value="ECO:0007669"/>
    <property type="project" value="TreeGrafter"/>
</dbReference>
<dbReference type="Proteomes" id="UP001182556">
    <property type="component" value="Unassembled WGS sequence"/>
</dbReference>
<evidence type="ECO:0000256" key="2">
    <source>
        <dbReference type="ARBA" id="ARBA00012176"/>
    </source>
</evidence>
<dbReference type="PANTHER" id="PTHR12993">
    <property type="entry name" value="N-ACETYLGLUCOSAMINYL-PHOSPHATIDYLINOSITOL DE-N-ACETYLASE-RELATED"/>
    <property type="match status" value="1"/>
</dbReference>
<dbReference type="InterPro" id="IPR003737">
    <property type="entry name" value="GlcNAc_PI_deacetylase-related"/>
</dbReference>